<evidence type="ECO:0000259" key="1">
    <source>
        <dbReference type="PROSITE" id="PS50994"/>
    </source>
</evidence>
<dbReference type="SUPFAM" id="SSF53098">
    <property type="entry name" value="Ribonuclease H-like"/>
    <property type="match status" value="2"/>
</dbReference>
<organism evidence="2">
    <name type="scientific">Phyllostachys edulis</name>
    <name type="common">Tortoise shell bamboo</name>
    <name type="synonym">Bambusa edulis</name>
    <dbReference type="NCBI Taxonomy" id="38705"/>
    <lineage>
        <taxon>Eukaryota</taxon>
        <taxon>Viridiplantae</taxon>
        <taxon>Streptophyta</taxon>
        <taxon>Embryophyta</taxon>
        <taxon>Tracheophyta</taxon>
        <taxon>Spermatophyta</taxon>
        <taxon>Magnoliopsida</taxon>
        <taxon>Liliopsida</taxon>
        <taxon>Poales</taxon>
        <taxon>Poaceae</taxon>
        <taxon>BOP clade</taxon>
        <taxon>Bambusoideae</taxon>
        <taxon>Arundinarodae</taxon>
        <taxon>Arundinarieae</taxon>
        <taxon>Arundinariinae</taxon>
        <taxon>Phyllostachys</taxon>
    </lineage>
</organism>
<dbReference type="AlphaFoldDB" id="L0P1U8"/>
<dbReference type="PANTHER" id="PTHR48475:SF1">
    <property type="entry name" value="RNASE H TYPE-1 DOMAIN-CONTAINING PROTEIN"/>
    <property type="match status" value="1"/>
</dbReference>
<proteinExistence type="predicted"/>
<name>L0P1U8_PHYED</name>
<gene>
    <name evidence="2" type="primary">PH01B001E05.2</name>
</gene>
<feature type="domain" description="Integrase catalytic" evidence="1">
    <location>
        <begin position="171"/>
        <end position="327"/>
    </location>
</feature>
<dbReference type="Pfam" id="PF00665">
    <property type="entry name" value="rve"/>
    <property type="match status" value="1"/>
</dbReference>
<dbReference type="PROSITE" id="PS50994">
    <property type="entry name" value="INTEGRASE"/>
    <property type="match status" value="1"/>
</dbReference>
<evidence type="ECO:0000313" key="2">
    <source>
        <dbReference type="EMBL" id="CCI55446.1"/>
    </source>
</evidence>
<dbReference type="InterPro" id="IPR001584">
    <property type="entry name" value="Integrase_cat-core"/>
</dbReference>
<dbReference type="PANTHER" id="PTHR48475">
    <property type="entry name" value="RIBONUCLEASE H"/>
    <property type="match status" value="1"/>
</dbReference>
<dbReference type="InterPro" id="IPR012337">
    <property type="entry name" value="RNaseH-like_sf"/>
</dbReference>
<dbReference type="Gene3D" id="3.30.420.10">
    <property type="entry name" value="Ribonuclease H-like superfamily/Ribonuclease H"/>
    <property type="match status" value="2"/>
</dbReference>
<dbReference type="GO" id="GO:0003676">
    <property type="term" value="F:nucleic acid binding"/>
    <property type="evidence" value="ECO:0007669"/>
    <property type="project" value="InterPro"/>
</dbReference>
<dbReference type="GO" id="GO:0015074">
    <property type="term" value="P:DNA integration"/>
    <property type="evidence" value="ECO:0007669"/>
    <property type="project" value="InterPro"/>
</dbReference>
<protein>
    <submittedName>
        <fullName evidence="2">PH01B001E05.2 protein</fullName>
    </submittedName>
</protein>
<dbReference type="InterPro" id="IPR036397">
    <property type="entry name" value="RNaseH_sf"/>
</dbReference>
<sequence>MAAILVALNEQTVSRATRLDFPTTKNASEYEVLLLGLRKAKALGAKRVIIKNDSRLVVGHFDRTFMARGPEMASYLAVQYLGAATRQQISWQKWPVLANAPPPEVFYKILSAPSAAQGAAHSVLLIARVDWRDTIIKYLAGKEPKDVAERRRLQHRARNYHMIGGKLYKGGIYAPSYDIIRPYLAAKSSLRFTFIAIEYFSRWVEVELVAKITAAAAQRFVWKNIICRYGVLRDIVTDNGTQFDSAVFRAFCQNLGVTICFAFVGHPESNGTVERANNNLLEGLKKRLVGLPKGLWPKELHKALWALRTSQTWATGFSPFKLLFGDEAMTPGEFTAKSLRATAEANLAGREISLDLLKEHRLHAISTMSKYGEGVAWAYNQKVKIRHLAPGDMVLKRAANPATMGKLESKWEGPYIITHSRRAGSFYIATPEGQQLDNTWNAKSLRNFYP</sequence>
<accession>L0P1U8</accession>
<dbReference type="EMBL" id="FO203447">
    <property type="protein sequence ID" value="CCI55446.1"/>
    <property type="molecule type" value="Genomic_DNA"/>
</dbReference>
<reference evidence="2" key="1">
    <citation type="submission" date="2012-05" db="EMBL/GenBank/DDBJ databases">
        <authorList>
            <person name="Han B."/>
            <person name="Lu Y."/>
            <person name="Feng Q."/>
            <person name="Zhao Q."/>
            <person name="Lu T.T."/>
            <person name="Li Y."/>
            <person name="Liu K.Y."/>
            <person name="Huang X.H."/>
            <person name="Fan D.L."/>
            <person name="Weng Q.J."/>
            <person name="Zhang L."/>
            <person name="Lu Y.Q."/>
            <person name="Guo Y.L."/>
            <person name="Li W.J."/>
            <person name="Zhou C.C."/>
            <person name="Lu H.Y."/>
            <person name="Huang T."/>
            <person name="Zhu C.R."/>
            <person name="Zhao Y."/>
            <person name="Hu T."/>
            <person name="Yao N."/>
        </authorList>
    </citation>
    <scope>NUCLEOTIDE SEQUENCE</scope>
</reference>